<keyword evidence="1" id="KW-0732">Signal</keyword>
<feature type="chain" id="PRO_5038093213" evidence="1">
    <location>
        <begin position="32"/>
        <end position="286"/>
    </location>
</feature>
<dbReference type="Pfam" id="PF04294">
    <property type="entry name" value="VanW"/>
    <property type="match status" value="1"/>
</dbReference>
<feature type="signal peptide" evidence="1">
    <location>
        <begin position="1"/>
        <end position="31"/>
    </location>
</feature>
<dbReference type="PANTHER" id="PTHR35788">
    <property type="entry name" value="EXPORTED PROTEIN-RELATED"/>
    <property type="match status" value="1"/>
</dbReference>
<gene>
    <name evidence="2" type="ORF">E7272_03950</name>
</gene>
<proteinExistence type="predicted"/>
<protein>
    <submittedName>
        <fullName evidence="2">Vancomycin resistance protein</fullName>
    </submittedName>
</protein>
<comment type="caution">
    <text evidence="2">The sequence shown here is derived from an EMBL/GenBank/DDBJ whole genome shotgun (WGS) entry which is preliminary data.</text>
</comment>
<sequence>MGKKIGFRKLCFGVFVFAMALVFAPKMNAEAATNDELQVVAKIFDANYYAMMYPDVAARGNGSPLYLLNHYIYHGVNEGRNASAYFNATDYKNRYPDLVALYGDNMLAYAVHYGTAGIAEGRDGTPAAGVVEVVPPTNVKLLGVYSTDYDAAAPRGSNIARAAKNIGVKVLEPGKVFSVSNTIGPRTTANGFVEAPVFIAKQHAMGLGGGVCQVSSTIYAATKMAGINALERHPHSLPVYYLPEGWDATISWGSLDMRFANPYDTNMLVCVSAETGKLTAALYLEN</sequence>
<dbReference type="InterPro" id="IPR007391">
    <property type="entry name" value="Vancomycin_resist_VanW"/>
</dbReference>
<dbReference type="PANTHER" id="PTHR35788:SF1">
    <property type="entry name" value="EXPORTED PROTEIN"/>
    <property type="match status" value="1"/>
</dbReference>
<dbReference type="EMBL" id="SVER01000008">
    <property type="protein sequence ID" value="MBE5918977.1"/>
    <property type="molecule type" value="Genomic_DNA"/>
</dbReference>
<reference evidence="2" key="1">
    <citation type="submission" date="2019-04" db="EMBL/GenBank/DDBJ databases">
        <title>Evolution of Biomass-Degrading Anaerobic Consortia Revealed by Metagenomics.</title>
        <authorList>
            <person name="Peng X."/>
        </authorList>
    </citation>
    <scope>NUCLEOTIDE SEQUENCE</scope>
    <source>
        <strain evidence="2">SIG311</strain>
    </source>
</reference>
<name>A0A927YME6_9FIRM</name>
<evidence type="ECO:0000256" key="1">
    <source>
        <dbReference type="SAM" id="SignalP"/>
    </source>
</evidence>
<accession>A0A927YME6</accession>
<dbReference type="AlphaFoldDB" id="A0A927YME6"/>
<dbReference type="InterPro" id="IPR052913">
    <property type="entry name" value="Glycopeptide_resist_protein"/>
</dbReference>
<organism evidence="2 3">
    <name type="scientific">Pseudobutyrivibrio ruminis</name>
    <dbReference type="NCBI Taxonomy" id="46206"/>
    <lineage>
        <taxon>Bacteria</taxon>
        <taxon>Bacillati</taxon>
        <taxon>Bacillota</taxon>
        <taxon>Clostridia</taxon>
        <taxon>Lachnospirales</taxon>
        <taxon>Lachnospiraceae</taxon>
        <taxon>Pseudobutyrivibrio</taxon>
    </lineage>
</organism>
<evidence type="ECO:0000313" key="3">
    <source>
        <dbReference type="Proteomes" id="UP000766246"/>
    </source>
</evidence>
<dbReference type="Proteomes" id="UP000766246">
    <property type="component" value="Unassembled WGS sequence"/>
</dbReference>
<evidence type="ECO:0000313" key="2">
    <source>
        <dbReference type="EMBL" id="MBE5918977.1"/>
    </source>
</evidence>